<evidence type="ECO:0000313" key="1">
    <source>
        <dbReference type="EMBL" id="TDQ37572.1"/>
    </source>
</evidence>
<gene>
    <name evidence="1" type="ORF">DFQ45_10778</name>
</gene>
<reference evidence="1 2" key="1">
    <citation type="submission" date="2019-03" db="EMBL/GenBank/DDBJ databases">
        <title>Genomic Encyclopedia of Type Strains, Phase IV (KMG-IV): sequencing the most valuable type-strain genomes for metagenomic binning, comparative biology and taxonomic classification.</title>
        <authorList>
            <person name="Goeker M."/>
        </authorList>
    </citation>
    <scope>NUCLEOTIDE SEQUENCE [LARGE SCALE GENOMIC DNA]</scope>
    <source>
        <strain evidence="1 2">DSM 28679</strain>
    </source>
</reference>
<dbReference type="EMBL" id="SNYK01000007">
    <property type="protein sequence ID" value="TDQ37572.1"/>
    <property type="molecule type" value="Genomic_DNA"/>
</dbReference>
<dbReference type="AlphaFoldDB" id="A0A4R6TXQ1"/>
<proteinExistence type="predicted"/>
<dbReference type="Proteomes" id="UP000294575">
    <property type="component" value="Unassembled WGS sequence"/>
</dbReference>
<comment type="caution">
    <text evidence="1">The sequence shown here is derived from an EMBL/GenBank/DDBJ whole genome shotgun (WGS) entry which is preliminary data.</text>
</comment>
<protein>
    <submittedName>
        <fullName evidence="1">Uncharacterized protein</fullName>
    </submittedName>
</protein>
<evidence type="ECO:0000313" key="2">
    <source>
        <dbReference type="Proteomes" id="UP000294575"/>
    </source>
</evidence>
<sequence>MTTKTDIDRIDEMTAIADYLGWMNAITWAAAQAAKDGRSTVAYQLASAAQYLTMDQQAWVDDAIRRQEGMA</sequence>
<organism evidence="1 2">
    <name type="scientific">Thiopseudomonas denitrificans</name>
    <dbReference type="NCBI Taxonomy" id="1501432"/>
    <lineage>
        <taxon>Bacteria</taxon>
        <taxon>Pseudomonadati</taxon>
        <taxon>Pseudomonadota</taxon>
        <taxon>Gammaproteobacteria</taxon>
        <taxon>Pseudomonadales</taxon>
        <taxon>Pseudomonadaceae</taxon>
        <taxon>Thiopseudomonas</taxon>
    </lineage>
</organism>
<dbReference type="RefSeq" id="WP_101495701.1">
    <property type="nucleotide sequence ID" value="NZ_LNJZ01000002.1"/>
</dbReference>
<accession>A0A4R6TXQ1</accession>
<name>A0A4R6TXQ1_9GAMM</name>
<keyword evidence="2" id="KW-1185">Reference proteome</keyword>